<reference evidence="3" key="1">
    <citation type="journal article" date="2019" name="Int. J. Syst. Evol. Microbiol.">
        <title>The Global Catalogue of Microorganisms (GCM) 10K type strain sequencing project: providing services to taxonomists for standard genome sequencing and annotation.</title>
        <authorList>
            <consortium name="The Broad Institute Genomics Platform"/>
            <consortium name="The Broad Institute Genome Sequencing Center for Infectious Disease"/>
            <person name="Wu L."/>
            <person name="Ma J."/>
        </authorList>
    </citation>
    <scope>NUCLEOTIDE SEQUENCE [LARGE SCALE GENOMIC DNA]</scope>
    <source>
        <strain evidence="3">KACC 12602</strain>
    </source>
</reference>
<proteinExistence type="predicted"/>
<organism evidence="2 3">
    <name type="scientific">Adhaeribacter terreus</name>
    <dbReference type="NCBI Taxonomy" id="529703"/>
    <lineage>
        <taxon>Bacteria</taxon>
        <taxon>Pseudomonadati</taxon>
        <taxon>Bacteroidota</taxon>
        <taxon>Cytophagia</taxon>
        <taxon>Cytophagales</taxon>
        <taxon>Hymenobacteraceae</taxon>
        <taxon>Adhaeribacter</taxon>
    </lineage>
</organism>
<dbReference type="PANTHER" id="PTHR40254:SF1">
    <property type="entry name" value="BLR0577 PROTEIN"/>
    <property type="match status" value="1"/>
</dbReference>
<keyword evidence="3" id="KW-1185">Reference proteome</keyword>
<dbReference type="InterPro" id="IPR036188">
    <property type="entry name" value="FAD/NAD-bd_sf"/>
</dbReference>
<dbReference type="SUPFAM" id="SSF51905">
    <property type="entry name" value="FAD/NAD(P)-binding domain"/>
    <property type="match status" value="1"/>
</dbReference>
<dbReference type="InterPro" id="IPR038732">
    <property type="entry name" value="HpyO/CreE_NAD-binding"/>
</dbReference>
<accession>A0ABW0E7X4</accession>
<dbReference type="Gene3D" id="3.50.50.60">
    <property type="entry name" value="FAD/NAD(P)-binding domain"/>
    <property type="match status" value="1"/>
</dbReference>
<protein>
    <submittedName>
        <fullName evidence="2">FAD/NAD(P)-binding protein</fullName>
    </submittedName>
</protein>
<sequence>MASEKCITIIGGGFSGTLTAVQLLRQSPFPVCVKLINAGYPLSKGVAYSAESNLHLLNVRSGRMSAFPHIPRHFVNWLEVQPDVQQFCQPGETLAEAFMPRRVYGQYIDYILKRTLENLPAGSKLELIEDEAISIAELSDKYYWVELQSGKGFRTEKIVLALGNFAPESLNLPKEILASNFYFGNPWKPEILENLRSEEPILLVGTGLTMIDVVLSLLEQKFTGKIIAISPKGYLPMVHRHTAPYPDFRKELQGPFSLTTVYAALKKHIRKAVAQGSSCEALIDSLRPQTQEIWLGLSKDDKQKFLRHLSSLWGIFRHRISPQVSDRIQAARDSGQLEVKAARLKNAIETDGKLQAVLKLRGKEEPETIPVQRIINCTGPQGNYTRITMPLIQNLLSQNLVLADDLQLGLKAMPDGRLIQANGKPSCKFFTIGPTMRGALWESTAVPEISEQAAHLAQTILHTFLPDAETKTENTAQQTKK</sequence>
<name>A0ABW0E7X4_9BACT</name>
<dbReference type="Pfam" id="PF13454">
    <property type="entry name" value="NAD_binding_9"/>
    <property type="match status" value="1"/>
</dbReference>
<dbReference type="EMBL" id="JBHSKT010000001">
    <property type="protein sequence ID" value="MFC5269106.1"/>
    <property type="molecule type" value="Genomic_DNA"/>
</dbReference>
<evidence type="ECO:0000313" key="3">
    <source>
        <dbReference type="Proteomes" id="UP001596161"/>
    </source>
</evidence>
<comment type="caution">
    <text evidence="2">The sequence shown here is derived from an EMBL/GenBank/DDBJ whole genome shotgun (WGS) entry which is preliminary data.</text>
</comment>
<feature type="domain" description="FAD-dependent urate hydroxylase HpyO/Asp monooxygenase CreE-like FAD/NAD(P)-binding" evidence="1">
    <location>
        <begin position="9"/>
        <end position="164"/>
    </location>
</feature>
<evidence type="ECO:0000313" key="2">
    <source>
        <dbReference type="EMBL" id="MFC5269106.1"/>
    </source>
</evidence>
<dbReference type="InterPro" id="IPR052189">
    <property type="entry name" value="L-asp_N-monooxygenase_NS-form"/>
</dbReference>
<evidence type="ECO:0000259" key="1">
    <source>
        <dbReference type="Pfam" id="PF13454"/>
    </source>
</evidence>
<dbReference type="RefSeq" id="WP_378015490.1">
    <property type="nucleotide sequence ID" value="NZ_JBHSKT010000001.1"/>
</dbReference>
<dbReference type="PANTHER" id="PTHR40254">
    <property type="entry name" value="BLR0577 PROTEIN"/>
    <property type="match status" value="1"/>
</dbReference>
<gene>
    <name evidence="2" type="ORF">ACFPIB_00705</name>
</gene>
<dbReference type="Proteomes" id="UP001596161">
    <property type="component" value="Unassembled WGS sequence"/>
</dbReference>